<protein>
    <submittedName>
        <fullName evidence="2">Methyltransferase type 11</fullName>
    </submittedName>
</protein>
<dbReference type="SUPFAM" id="SSF53335">
    <property type="entry name" value="S-adenosyl-L-methionine-dependent methyltransferases"/>
    <property type="match status" value="1"/>
</dbReference>
<evidence type="ECO:0000313" key="3">
    <source>
        <dbReference type="Proteomes" id="UP000220922"/>
    </source>
</evidence>
<evidence type="ECO:0000313" key="2">
    <source>
        <dbReference type="EMBL" id="PDV99757.1"/>
    </source>
</evidence>
<proteinExistence type="predicted"/>
<keyword evidence="2" id="KW-0489">Methyltransferase</keyword>
<dbReference type="GO" id="GO:0032259">
    <property type="term" value="P:methylation"/>
    <property type="evidence" value="ECO:0007669"/>
    <property type="project" value="UniProtKB-KW"/>
</dbReference>
<gene>
    <name evidence="2" type="ORF">A9Q02_00640</name>
</gene>
<dbReference type="AlphaFoldDB" id="A0A2H3KNN0"/>
<dbReference type="InterPro" id="IPR013216">
    <property type="entry name" value="Methyltransf_11"/>
</dbReference>
<dbReference type="Pfam" id="PF08241">
    <property type="entry name" value="Methyltransf_11"/>
    <property type="match status" value="1"/>
</dbReference>
<accession>A0A2H3KNN0</accession>
<evidence type="ECO:0000259" key="1">
    <source>
        <dbReference type="Pfam" id="PF08241"/>
    </source>
</evidence>
<dbReference type="OrthoDB" id="529208at2"/>
<keyword evidence="2" id="KW-0808">Transferase</keyword>
<reference evidence="2 3" key="1">
    <citation type="submission" date="2016-05" db="EMBL/GenBank/DDBJ databases">
        <authorList>
            <person name="Lavstsen T."/>
            <person name="Jespersen J.S."/>
        </authorList>
    </citation>
    <scope>NUCLEOTIDE SEQUENCE [LARGE SCALE GENOMIC DNA]</scope>
    <source>
        <strain evidence="2 3">B7-9</strain>
    </source>
</reference>
<dbReference type="Gene3D" id="1.10.8.900">
    <property type="match status" value="1"/>
</dbReference>
<feature type="domain" description="Methyltransferase type 11" evidence="1">
    <location>
        <begin position="43"/>
        <end position="137"/>
    </location>
</feature>
<dbReference type="InterPro" id="IPR029063">
    <property type="entry name" value="SAM-dependent_MTases_sf"/>
</dbReference>
<dbReference type="EMBL" id="LYXE01000063">
    <property type="protein sequence ID" value="PDV99757.1"/>
    <property type="molecule type" value="Genomic_DNA"/>
</dbReference>
<dbReference type="GO" id="GO:0008757">
    <property type="term" value="F:S-adenosylmethionine-dependent methyltransferase activity"/>
    <property type="evidence" value="ECO:0007669"/>
    <property type="project" value="InterPro"/>
</dbReference>
<dbReference type="RefSeq" id="WP_097651520.1">
    <property type="nucleotide sequence ID" value="NZ_LYXE01000063.1"/>
</dbReference>
<sequence length="270" mass="28389">MALAFSFENIASVYDAQRAHPPEAAAQIGQAIVGLSGSCASLLELGVGTGRIAVPTAQAGGLVVGLDISAEMLALAAQRAKATDVELALICGDAQQLPFPDQSFEAVLAVHVLHLLSDWRSALSEIVRVLKPGGLFVQGSDWRDPDSCVGRLRTQLRLAAIESMPGSRPPGAGAALAQALARSGGTTSEPFVAATWVTSVSPADVLASMAARFDAETWVLSDAMLATVMERVHAWAEATWSDLTEPEMVEHRFILNVTHLGTAEPEVMHS</sequence>
<name>A0A2H3KNN0_9CHLR</name>
<dbReference type="CDD" id="cd02440">
    <property type="entry name" value="AdoMet_MTases"/>
    <property type="match status" value="1"/>
</dbReference>
<dbReference type="Gene3D" id="3.40.50.150">
    <property type="entry name" value="Vaccinia Virus protein VP39"/>
    <property type="match status" value="1"/>
</dbReference>
<dbReference type="PANTHER" id="PTHR43591:SF24">
    <property type="entry name" value="2-METHOXY-6-POLYPRENYL-1,4-BENZOQUINOL METHYLASE, MITOCHONDRIAL"/>
    <property type="match status" value="1"/>
</dbReference>
<organism evidence="2 3">
    <name type="scientific">Candidatus Chloroploca asiatica</name>
    <dbReference type="NCBI Taxonomy" id="1506545"/>
    <lineage>
        <taxon>Bacteria</taxon>
        <taxon>Bacillati</taxon>
        <taxon>Chloroflexota</taxon>
        <taxon>Chloroflexia</taxon>
        <taxon>Chloroflexales</taxon>
        <taxon>Chloroflexineae</taxon>
        <taxon>Oscillochloridaceae</taxon>
        <taxon>Candidatus Chloroploca</taxon>
    </lineage>
</organism>
<dbReference type="Proteomes" id="UP000220922">
    <property type="component" value="Unassembled WGS sequence"/>
</dbReference>
<dbReference type="PANTHER" id="PTHR43591">
    <property type="entry name" value="METHYLTRANSFERASE"/>
    <property type="match status" value="1"/>
</dbReference>
<keyword evidence="3" id="KW-1185">Reference proteome</keyword>
<comment type="caution">
    <text evidence="2">The sequence shown here is derived from an EMBL/GenBank/DDBJ whole genome shotgun (WGS) entry which is preliminary data.</text>
</comment>